<dbReference type="InterPro" id="IPR014729">
    <property type="entry name" value="Rossmann-like_a/b/a_fold"/>
</dbReference>
<proteinExistence type="inferred from homology"/>
<feature type="domain" description="UspA" evidence="4">
    <location>
        <begin position="13"/>
        <end position="152"/>
    </location>
</feature>
<dbReference type="Proteomes" id="UP000501849">
    <property type="component" value="Chromosome"/>
</dbReference>
<dbReference type="PRINTS" id="PR01438">
    <property type="entry name" value="UNVRSLSTRESS"/>
</dbReference>
<dbReference type="SUPFAM" id="SSF52402">
    <property type="entry name" value="Adenine nucleotide alpha hydrolases-like"/>
    <property type="match status" value="2"/>
</dbReference>
<evidence type="ECO:0000256" key="1">
    <source>
        <dbReference type="ARBA" id="ARBA00008791"/>
    </source>
</evidence>
<reference evidence="5 6" key="1">
    <citation type="submission" date="2019-04" db="EMBL/GenBank/DDBJ databases">
        <title>Draft, Whole-Genome Sequence of the Anthracene-degrading Mycobacterium frederiksbergense LB501T, Isolated from a Polycyclic Aromatic Hydrocarbon (PAH)-Contaminated Soil.</title>
        <authorList>
            <person name="Augelletti F."/>
        </authorList>
    </citation>
    <scope>NUCLEOTIDE SEQUENCE [LARGE SCALE GENOMIC DNA]</scope>
    <source>
        <strain evidence="5 6">LB 501T</strain>
    </source>
</reference>
<dbReference type="InterPro" id="IPR006015">
    <property type="entry name" value="Universal_stress_UspA"/>
</dbReference>
<comment type="similarity">
    <text evidence="1">Belongs to the universal stress protein A family.</text>
</comment>
<organism evidence="5 6">
    <name type="scientific">Mycolicibacterium frederiksbergense</name>
    <dbReference type="NCBI Taxonomy" id="117567"/>
    <lineage>
        <taxon>Bacteria</taxon>
        <taxon>Bacillati</taxon>
        <taxon>Actinomycetota</taxon>
        <taxon>Actinomycetes</taxon>
        <taxon>Mycobacteriales</taxon>
        <taxon>Mycobacteriaceae</taxon>
        <taxon>Mycolicibacterium</taxon>
    </lineage>
</organism>
<evidence type="ECO:0000313" key="5">
    <source>
        <dbReference type="EMBL" id="QIV80550.1"/>
    </source>
</evidence>
<accession>A0A6H0S027</accession>
<evidence type="ECO:0000313" key="6">
    <source>
        <dbReference type="Proteomes" id="UP000501849"/>
    </source>
</evidence>
<evidence type="ECO:0000256" key="3">
    <source>
        <dbReference type="ARBA" id="ARBA00022840"/>
    </source>
</evidence>
<dbReference type="GO" id="GO:0005524">
    <property type="term" value="F:ATP binding"/>
    <property type="evidence" value="ECO:0007669"/>
    <property type="project" value="UniProtKB-KW"/>
</dbReference>
<evidence type="ECO:0000256" key="2">
    <source>
        <dbReference type="ARBA" id="ARBA00022741"/>
    </source>
</evidence>
<dbReference type="KEGG" id="mfre:EXE63_06330"/>
<dbReference type="InterPro" id="IPR006016">
    <property type="entry name" value="UspA"/>
</dbReference>
<name>A0A6H0S027_9MYCO</name>
<evidence type="ECO:0000259" key="4">
    <source>
        <dbReference type="Pfam" id="PF00582"/>
    </source>
</evidence>
<dbReference type="PANTHER" id="PTHR46268">
    <property type="entry name" value="STRESS RESPONSE PROTEIN NHAX"/>
    <property type="match status" value="1"/>
</dbReference>
<keyword evidence="3" id="KW-0067">ATP-binding</keyword>
<dbReference type="Pfam" id="PF00582">
    <property type="entry name" value="Usp"/>
    <property type="match status" value="2"/>
</dbReference>
<dbReference type="Gene3D" id="3.40.50.620">
    <property type="entry name" value="HUPs"/>
    <property type="match status" value="2"/>
</dbReference>
<keyword evidence="6" id="KW-1185">Reference proteome</keyword>
<protein>
    <submittedName>
        <fullName evidence="5">Universal stress protein</fullName>
    </submittedName>
</protein>
<dbReference type="AlphaFoldDB" id="A0A6H0S027"/>
<keyword evidence="2" id="KW-0547">Nucleotide-binding</keyword>
<feature type="domain" description="UspA" evidence="4">
    <location>
        <begin position="166"/>
        <end position="296"/>
    </location>
</feature>
<gene>
    <name evidence="5" type="ORF">EXE63_06330</name>
</gene>
<dbReference type="PANTHER" id="PTHR46268:SF27">
    <property type="entry name" value="UNIVERSAL STRESS PROTEIN RV2623"/>
    <property type="match status" value="1"/>
</dbReference>
<sequence length="298" mass="31359">MTSFGAPAGPHGVVVGVDGSTASLAALDWAARDADLRDLPLTLVHVLAQVDAAAWIDVPIPEDFVEMRDRRGEEIMRDAVDAVTQRISDRSRVPIRQCMVEGRAAGTLVDMSKDAQLVVVGCRGLGKIEGLILGSVSAGLLHHAHGPVAVVHEEFSASERPADAPVMVGVDGSPASELAVEVAFDEASRRGVGLIAVHAWLDRSATVPGLYWEDFRVDAQETLAERLAGWSERYPDVAVERTAVESKPAEQLIALSEAAQLVVVGSHGRGGFAGLLLGSVGSAVAHGARSPVIVVRPR</sequence>
<dbReference type="EMBL" id="CP038799">
    <property type="protein sequence ID" value="QIV80550.1"/>
    <property type="molecule type" value="Genomic_DNA"/>
</dbReference>
<dbReference type="RefSeq" id="WP_168141261.1">
    <property type="nucleotide sequence ID" value="NZ_CP038799.1"/>
</dbReference>